<reference evidence="1" key="1">
    <citation type="journal article" date="2015" name="Nature">
        <title>Complex archaea that bridge the gap between prokaryotes and eukaryotes.</title>
        <authorList>
            <person name="Spang A."/>
            <person name="Saw J.H."/>
            <person name="Jorgensen S.L."/>
            <person name="Zaremba-Niedzwiedzka K."/>
            <person name="Martijn J."/>
            <person name="Lind A.E."/>
            <person name="van Eijk R."/>
            <person name="Schleper C."/>
            <person name="Guy L."/>
            <person name="Ettema T.J."/>
        </authorList>
    </citation>
    <scope>NUCLEOTIDE SEQUENCE</scope>
</reference>
<protein>
    <submittedName>
        <fullName evidence="1">Uncharacterized protein</fullName>
    </submittedName>
</protein>
<sequence>MTTADAVDRAVIRHEKACQVFENAQEKEHATYEELKNAIEYETKERLDIYRPHGCL</sequence>
<dbReference type="AlphaFoldDB" id="A0A0F9FG91"/>
<dbReference type="EMBL" id="LAZR01023739">
    <property type="protein sequence ID" value="KKL77471.1"/>
    <property type="molecule type" value="Genomic_DNA"/>
</dbReference>
<accession>A0A0F9FG91</accession>
<evidence type="ECO:0000313" key="1">
    <source>
        <dbReference type="EMBL" id="KKL77471.1"/>
    </source>
</evidence>
<gene>
    <name evidence="1" type="ORF">LCGC14_2034520</name>
</gene>
<comment type="caution">
    <text evidence="1">The sequence shown here is derived from an EMBL/GenBank/DDBJ whole genome shotgun (WGS) entry which is preliminary data.</text>
</comment>
<proteinExistence type="predicted"/>
<organism evidence="1">
    <name type="scientific">marine sediment metagenome</name>
    <dbReference type="NCBI Taxonomy" id="412755"/>
    <lineage>
        <taxon>unclassified sequences</taxon>
        <taxon>metagenomes</taxon>
        <taxon>ecological metagenomes</taxon>
    </lineage>
</organism>
<name>A0A0F9FG91_9ZZZZ</name>